<comment type="caution">
    <text evidence="1">The sequence shown here is derived from an EMBL/GenBank/DDBJ whole genome shotgun (WGS) entry which is preliminary data.</text>
</comment>
<feature type="non-terminal residue" evidence="1">
    <location>
        <position position="1"/>
    </location>
</feature>
<evidence type="ECO:0000313" key="2">
    <source>
        <dbReference type="Proteomes" id="UP000789901"/>
    </source>
</evidence>
<keyword evidence="2" id="KW-1185">Reference proteome</keyword>
<dbReference type="Proteomes" id="UP000789901">
    <property type="component" value="Unassembled WGS sequence"/>
</dbReference>
<gene>
    <name evidence="1" type="ORF">GMARGA_LOCUS30163</name>
</gene>
<proteinExistence type="predicted"/>
<protein>
    <submittedName>
        <fullName evidence="1">3455_t:CDS:1</fullName>
    </submittedName>
</protein>
<sequence>LNFVIEMQMFLSIPKFNKKLLYPDANTLYQHFINTFAYNQMVLTTNPSLSKPKLVEKGDKKCGPDENSKHLKNIIEYCKLFHFLDLDYLTVHIYTPGQSSFNPVERGMAPLLSKLARIVLPIDHYGTHLNS</sequence>
<name>A0ABN7WF94_GIGMA</name>
<evidence type="ECO:0000313" key="1">
    <source>
        <dbReference type="EMBL" id="CAG8830001.1"/>
    </source>
</evidence>
<dbReference type="EMBL" id="CAJVQB010041971">
    <property type="protein sequence ID" value="CAG8830001.1"/>
    <property type="molecule type" value="Genomic_DNA"/>
</dbReference>
<dbReference type="PANTHER" id="PTHR46954">
    <property type="entry name" value="C2H2-TYPE DOMAIN-CONTAINING PROTEIN"/>
    <property type="match status" value="1"/>
</dbReference>
<dbReference type="PANTHER" id="PTHR46954:SF1">
    <property type="entry name" value="C2H2-TYPE DOMAIN-CONTAINING PROTEIN"/>
    <property type="match status" value="1"/>
</dbReference>
<reference evidence="1 2" key="1">
    <citation type="submission" date="2021-06" db="EMBL/GenBank/DDBJ databases">
        <authorList>
            <person name="Kallberg Y."/>
            <person name="Tangrot J."/>
            <person name="Rosling A."/>
        </authorList>
    </citation>
    <scope>NUCLEOTIDE SEQUENCE [LARGE SCALE GENOMIC DNA]</scope>
    <source>
        <strain evidence="1 2">120-4 pot B 10/14</strain>
    </source>
</reference>
<accession>A0ABN7WF94</accession>
<organism evidence="1 2">
    <name type="scientific">Gigaspora margarita</name>
    <dbReference type="NCBI Taxonomy" id="4874"/>
    <lineage>
        <taxon>Eukaryota</taxon>
        <taxon>Fungi</taxon>
        <taxon>Fungi incertae sedis</taxon>
        <taxon>Mucoromycota</taxon>
        <taxon>Glomeromycotina</taxon>
        <taxon>Glomeromycetes</taxon>
        <taxon>Diversisporales</taxon>
        <taxon>Gigasporaceae</taxon>
        <taxon>Gigaspora</taxon>
    </lineage>
</organism>